<dbReference type="OrthoDB" id="3199698at2759"/>
<dbReference type="AlphaFoldDB" id="A0A4Y7PGF3"/>
<proteinExistence type="predicted"/>
<name>A0A4Y7PGF3_9AGAM</name>
<dbReference type="InterPro" id="IPR041078">
    <property type="entry name" value="Plavaka"/>
</dbReference>
<dbReference type="EMBL" id="ML170384">
    <property type="protein sequence ID" value="TDL14138.1"/>
    <property type="molecule type" value="Genomic_DNA"/>
</dbReference>
<dbReference type="STRING" id="50990.A0A4Y7PGF3"/>
<keyword evidence="2" id="KW-1185">Reference proteome</keyword>
<sequence length="850" mass="96193">MTYIVSGTPCDMDGFDLPPGTPPPPPTDCGPNEWEPYASRLQFETAEFTFKRAQMPQAQIDTLYELWTASLMEFGGDPPFADHSELYKTIDSTKLGDVPWESFDASYSGVRPPNNVPTWMDESFPVWYRDLRTVIRNMLANPDFDGEFDYAPYREFGEHGERRYSNLMSGDWCWTQADIISEDESTHGALFVPIILGSDKTTVSVATGQNDYYPLYALIGNVQNGVRRAHRGAVAVIGFLAMPKSEKKYDNDPALRNFRRQLFHASIATILEPLRAGMTTPEVTKCPDGHYRRVIYGIGPYIADYPEQVLLTGIVQGWCPRCMAVSDDLDGGGGRRTQELTELIISTWDPGITWDNYGIISEVKPFTSSFPRADIYELIAPDLLHQIIKGTFKDHLVTWVGDYLELVHGKAGAAVVISDIDRRIAAAPPFPGLRRFPQGRGFKQWTGDDSKALMKVYLPAIAGHVPSEIVKTLSAFLDLCYLLRRAIHDDSTLLAVDEALARFHEHRVIFIETGVRPKGVSLPRQHSVMHYKDSIKLFGSPGGLCSSITESKHIKAVKEPWRPSNQYNALGQMLLTNQRLDKLAASRVDFEHRGMLNTTSLFEAISDQQNDPNEIDGPKTVGHVELGICPQRGYPWEVSKLGQQIGQPHLQALIRRFLAEQLRQQEDDNFHDIPLSECPHFYSRISVFHFASATFYAPSDLSGINGMRRERIYSSPSWRRCYPRYDCIFVETDATKPGMRGLHVAQVKLLFSFSFRDILYPCALVEWFVLAQDTPDEDTGMWMVQPELDEEGGRVKSVIHLDTVVRGAHLIGFYDEEYLPADIKFYHSLDAFKKFYVNKFIDHHANEIAF</sequence>
<accession>A0A4Y7PGF3</accession>
<dbReference type="VEuPathDB" id="FungiDB:BD410DRAFT_866257"/>
<dbReference type="Proteomes" id="UP000294933">
    <property type="component" value="Unassembled WGS sequence"/>
</dbReference>
<reference evidence="1 2" key="1">
    <citation type="submission" date="2018-06" db="EMBL/GenBank/DDBJ databases">
        <title>A transcriptomic atlas of mushroom development highlights an independent origin of complex multicellularity.</title>
        <authorList>
            <consortium name="DOE Joint Genome Institute"/>
            <person name="Krizsan K."/>
            <person name="Almasi E."/>
            <person name="Merenyi Z."/>
            <person name="Sahu N."/>
            <person name="Viragh M."/>
            <person name="Koszo T."/>
            <person name="Mondo S."/>
            <person name="Kiss B."/>
            <person name="Balint B."/>
            <person name="Kues U."/>
            <person name="Barry K."/>
            <person name="Hegedus J.C."/>
            <person name="Henrissat B."/>
            <person name="Johnson J."/>
            <person name="Lipzen A."/>
            <person name="Ohm R."/>
            <person name="Nagy I."/>
            <person name="Pangilinan J."/>
            <person name="Yan J."/>
            <person name="Xiong Y."/>
            <person name="Grigoriev I.V."/>
            <person name="Hibbett D.S."/>
            <person name="Nagy L.G."/>
        </authorList>
    </citation>
    <scope>NUCLEOTIDE SEQUENCE [LARGE SCALE GENOMIC DNA]</scope>
    <source>
        <strain evidence="1 2">SZMC22713</strain>
    </source>
</reference>
<evidence type="ECO:0000313" key="2">
    <source>
        <dbReference type="Proteomes" id="UP000294933"/>
    </source>
</evidence>
<dbReference type="Pfam" id="PF18759">
    <property type="entry name" value="Plavaka"/>
    <property type="match status" value="1"/>
</dbReference>
<protein>
    <submittedName>
        <fullName evidence="1">Uncharacterized protein</fullName>
    </submittedName>
</protein>
<organism evidence="1 2">
    <name type="scientific">Rickenella mellea</name>
    <dbReference type="NCBI Taxonomy" id="50990"/>
    <lineage>
        <taxon>Eukaryota</taxon>
        <taxon>Fungi</taxon>
        <taxon>Dikarya</taxon>
        <taxon>Basidiomycota</taxon>
        <taxon>Agaricomycotina</taxon>
        <taxon>Agaricomycetes</taxon>
        <taxon>Hymenochaetales</taxon>
        <taxon>Rickenellaceae</taxon>
        <taxon>Rickenella</taxon>
    </lineage>
</organism>
<evidence type="ECO:0000313" key="1">
    <source>
        <dbReference type="EMBL" id="TDL14138.1"/>
    </source>
</evidence>
<gene>
    <name evidence="1" type="ORF">BD410DRAFT_866257</name>
</gene>